<dbReference type="GeneID" id="19329908"/>
<dbReference type="OrthoDB" id="415825at2759"/>
<dbReference type="EMBL" id="KB932820">
    <property type="protein sequence ID" value="EOO03543.1"/>
    <property type="molecule type" value="Genomic_DNA"/>
</dbReference>
<feature type="compositionally biased region" description="Low complexity" evidence="2">
    <location>
        <begin position="270"/>
        <end position="286"/>
    </location>
</feature>
<name>R8BW08_PHAM7</name>
<evidence type="ECO:0000313" key="4">
    <source>
        <dbReference type="Proteomes" id="UP000014074"/>
    </source>
</evidence>
<proteinExistence type="predicted"/>
<keyword evidence="4" id="KW-1185">Reference proteome</keyword>
<accession>R8BW08</accession>
<reference evidence="4" key="1">
    <citation type="journal article" date="2013" name="Genome Announc.">
        <title>Draft genome sequence of the ascomycete Phaeoacremonium aleophilum strain UCR-PA7, a causal agent of the esca disease complex in grapevines.</title>
        <authorList>
            <person name="Blanco-Ulate B."/>
            <person name="Rolshausen P."/>
            <person name="Cantu D."/>
        </authorList>
    </citation>
    <scope>NUCLEOTIDE SEQUENCE [LARGE SCALE GENOMIC DNA]</scope>
    <source>
        <strain evidence="4">UCR-PA7</strain>
    </source>
</reference>
<dbReference type="InterPro" id="IPR021858">
    <property type="entry name" value="Fun_TF"/>
</dbReference>
<dbReference type="Pfam" id="PF11951">
    <property type="entry name" value="Fungal_trans_2"/>
    <property type="match status" value="1"/>
</dbReference>
<dbReference type="PANTHER" id="PTHR37540:SF9">
    <property type="entry name" value="ZN(2)-C6 FUNGAL-TYPE DOMAIN-CONTAINING PROTEIN"/>
    <property type="match status" value="1"/>
</dbReference>
<dbReference type="AlphaFoldDB" id="R8BW08"/>
<dbReference type="eggNOG" id="ENOG502T0BR">
    <property type="taxonomic scope" value="Eukaryota"/>
</dbReference>
<sequence>MQSCSEYVVHSRLQRYVLQLTYIKYYVPFCIQTPLLAQVAIFTSACFLTETGYLDNMATMSHKGLAIRMLNEHLRSKSSTTDVAISAVTQLILDEWYWGEASDLRAHLRGLREMIRLRGGFRNLGMDGIIAKLVITTDIAIALSFEIPPFLQNGPEFKFHDMNQGPLRICFNTPLVSPLVPFSTCTNSMNLHAATARILDDMRFLIGAVLSLPSKPSKIDLHKVHTTAAWIHERISRLPVQSPEARKHPAAVSDLLSPESAGDAVYSRQNSPASAASPRISRRNSPLLQDGSQPDSSSEHSYPHSRPQPVLPGPLEPEDVLYQAVRQAALIYSRVIMLRQSFRAVVTQNEFLQLWTTMWRVPLATWKGVLGVFCWIVLGITPTARETPHDRFVKSMLTISLNQMSIENWEIADAAMKAGLKLHQWLRDGEEEHARAERGGEDDEAMAADIIMNMAETATSLPSGGDGKGKASETGAFLEPSEAIMGGGSARSVLPKWQ</sequence>
<gene>
    <name evidence="3" type="ORF">UCRPA7_970</name>
</gene>
<dbReference type="RefSeq" id="XP_007911750.1">
    <property type="nucleotide sequence ID" value="XM_007913559.1"/>
</dbReference>
<keyword evidence="1" id="KW-0539">Nucleus</keyword>
<dbReference type="Proteomes" id="UP000014074">
    <property type="component" value="Unassembled WGS sequence"/>
</dbReference>
<evidence type="ECO:0000256" key="2">
    <source>
        <dbReference type="SAM" id="MobiDB-lite"/>
    </source>
</evidence>
<feature type="region of interest" description="Disordered" evidence="2">
    <location>
        <begin position="458"/>
        <end position="498"/>
    </location>
</feature>
<dbReference type="PANTHER" id="PTHR37540">
    <property type="entry name" value="TRANSCRIPTION FACTOR (ACR-2), PUTATIVE-RELATED-RELATED"/>
    <property type="match status" value="1"/>
</dbReference>
<dbReference type="HOGENOM" id="CLU_015774_1_0_1"/>
<dbReference type="KEGG" id="tmn:UCRPA7_970"/>
<evidence type="ECO:0000256" key="1">
    <source>
        <dbReference type="ARBA" id="ARBA00023242"/>
    </source>
</evidence>
<feature type="region of interest" description="Disordered" evidence="2">
    <location>
        <begin position="263"/>
        <end position="310"/>
    </location>
</feature>
<organism evidence="3 4">
    <name type="scientific">Phaeoacremonium minimum (strain UCR-PA7)</name>
    <name type="common">Esca disease fungus</name>
    <name type="synonym">Togninia minima</name>
    <dbReference type="NCBI Taxonomy" id="1286976"/>
    <lineage>
        <taxon>Eukaryota</taxon>
        <taxon>Fungi</taxon>
        <taxon>Dikarya</taxon>
        <taxon>Ascomycota</taxon>
        <taxon>Pezizomycotina</taxon>
        <taxon>Sordariomycetes</taxon>
        <taxon>Sordariomycetidae</taxon>
        <taxon>Togniniales</taxon>
        <taxon>Togniniaceae</taxon>
        <taxon>Phaeoacremonium</taxon>
    </lineage>
</organism>
<protein>
    <submittedName>
        <fullName evidence="3">Uncharacterized protein</fullName>
    </submittedName>
</protein>
<evidence type="ECO:0000313" key="3">
    <source>
        <dbReference type="EMBL" id="EOO03543.1"/>
    </source>
</evidence>